<feature type="compositionally biased region" description="Basic and acidic residues" evidence="10">
    <location>
        <begin position="362"/>
        <end position="383"/>
    </location>
</feature>
<evidence type="ECO:0000256" key="6">
    <source>
        <dbReference type="ARBA" id="ARBA00022989"/>
    </source>
</evidence>
<evidence type="ECO:0000313" key="14">
    <source>
        <dbReference type="Proteomes" id="UP001162131"/>
    </source>
</evidence>
<keyword evidence="8" id="KW-0325">Glycoprotein</keyword>
<evidence type="ECO:0000256" key="2">
    <source>
        <dbReference type="ARBA" id="ARBA00022692"/>
    </source>
</evidence>
<dbReference type="Pfam" id="PF13639">
    <property type="entry name" value="zf-RING_2"/>
    <property type="match status" value="1"/>
</dbReference>
<dbReference type="Proteomes" id="UP001162131">
    <property type="component" value="Unassembled WGS sequence"/>
</dbReference>
<dbReference type="GO" id="GO:0008270">
    <property type="term" value="F:zinc ion binding"/>
    <property type="evidence" value="ECO:0007669"/>
    <property type="project" value="UniProtKB-KW"/>
</dbReference>
<evidence type="ECO:0000259" key="12">
    <source>
        <dbReference type="PROSITE" id="PS50089"/>
    </source>
</evidence>
<dbReference type="AlphaFoldDB" id="A0AAU9KLQ2"/>
<dbReference type="Gene3D" id="3.30.40.10">
    <property type="entry name" value="Zinc/RING finger domain, C3HC4 (zinc finger)"/>
    <property type="match status" value="1"/>
</dbReference>
<protein>
    <recommendedName>
        <fullName evidence="12">RING-type domain-containing protein</fullName>
    </recommendedName>
</protein>
<gene>
    <name evidence="13" type="ORF">BSTOLATCC_MIC62576</name>
</gene>
<dbReference type="EMBL" id="CAJZBQ010000060">
    <property type="protein sequence ID" value="CAG9334995.1"/>
    <property type="molecule type" value="Genomic_DNA"/>
</dbReference>
<evidence type="ECO:0000256" key="8">
    <source>
        <dbReference type="ARBA" id="ARBA00023180"/>
    </source>
</evidence>
<keyword evidence="6 11" id="KW-1133">Transmembrane helix</keyword>
<evidence type="ECO:0000256" key="9">
    <source>
        <dbReference type="PROSITE-ProRule" id="PRU00175"/>
    </source>
</evidence>
<reference evidence="13" key="1">
    <citation type="submission" date="2021-09" db="EMBL/GenBank/DDBJ databases">
        <authorList>
            <consortium name="AG Swart"/>
            <person name="Singh M."/>
            <person name="Singh A."/>
            <person name="Seah K."/>
            <person name="Emmerich C."/>
        </authorList>
    </citation>
    <scope>NUCLEOTIDE SEQUENCE</scope>
    <source>
        <strain evidence="13">ATCC30299</strain>
    </source>
</reference>
<keyword evidence="2 11" id="KW-0812">Transmembrane</keyword>
<keyword evidence="14" id="KW-1185">Reference proteome</keyword>
<evidence type="ECO:0000256" key="7">
    <source>
        <dbReference type="ARBA" id="ARBA00023136"/>
    </source>
</evidence>
<comment type="caution">
    <text evidence="13">The sequence shown here is derived from an EMBL/GenBank/DDBJ whole genome shotgun (WGS) entry which is preliminary data.</text>
</comment>
<feature type="domain" description="RING-type" evidence="12">
    <location>
        <begin position="287"/>
        <end position="328"/>
    </location>
</feature>
<feature type="transmembrane region" description="Helical" evidence="11">
    <location>
        <begin position="222"/>
        <end position="244"/>
    </location>
</feature>
<feature type="region of interest" description="Disordered" evidence="10">
    <location>
        <begin position="360"/>
        <end position="383"/>
    </location>
</feature>
<organism evidence="13 14">
    <name type="scientific">Blepharisma stoltei</name>
    <dbReference type="NCBI Taxonomy" id="1481888"/>
    <lineage>
        <taxon>Eukaryota</taxon>
        <taxon>Sar</taxon>
        <taxon>Alveolata</taxon>
        <taxon>Ciliophora</taxon>
        <taxon>Postciliodesmatophora</taxon>
        <taxon>Heterotrichea</taxon>
        <taxon>Heterotrichida</taxon>
        <taxon>Blepharismidae</taxon>
        <taxon>Blepharisma</taxon>
    </lineage>
</organism>
<dbReference type="SMART" id="SM00184">
    <property type="entry name" value="RING"/>
    <property type="match status" value="1"/>
</dbReference>
<comment type="subcellular location">
    <subcellularLocation>
        <location evidence="1">Membrane</location>
    </subcellularLocation>
</comment>
<keyword evidence="5" id="KW-0862">Zinc</keyword>
<evidence type="ECO:0000313" key="13">
    <source>
        <dbReference type="EMBL" id="CAG9334995.1"/>
    </source>
</evidence>
<dbReference type="InterPro" id="IPR013083">
    <property type="entry name" value="Znf_RING/FYVE/PHD"/>
</dbReference>
<evidence type="ECO:0000256" key="3">
    <source>
        <dbReference type="ARBA" id="ARBA00022723"/>
    </source>
</evidence>
<dbReference type="PROSITE" id="PS50089">
    <property type="entry name" value="ZF_RING_2"/>
    <property type="match status" value="1"/>
</dbReference>
<evidence type="ECO:0000256" key="4">
    <source>
        <dbReference type="ARBA" id="ARBA00022771"/>
    </source>
</evidence>
<dbReference type="CDD" id="cd16454">
    <property type="entry name" value="RING-H2_PA-TM-RING"/>
    <property type="match status" value="1"/>
</dbReference>
<dbReference type="InterPro" id="IPR001841">
    <property type="entry name" value="Znf_RING"/>
</dbReference>
<keyword evidence="7 11" id="KW-0472">Membrane</keyword>
<sequence>MINNSSASALSDDKFSANYVDYDDWYSGTLNYNMILQPTEYNPNSLFVMLYSPNSSCTYTLEILQNSSAVCPNDCSGNGKCVSGTCECLEDFIGKDCSIQATRISSDNNTVFLDLKSKQSTFLFFDETDEDVEIKYKAYLMNVAIYTKPAVDDDSSRSNQECNSILPSIYEYEYEETGSHITFRVKAGDSWYFQIVNNDIIEANIAVDVEEIDDDDDSSTMTIIYCTAGSGVLLIIGIIICVTCKLRCLSSASHINESPGIEKAAIKRYFPKKLYKDKHADSEYLACPICLDNFSQEDYVRELYCKHIYHKNCIDPWFKVKSYCCLCKKDFKHPENLTGMKEGVNMVDNSPQIELQGILRNENQERRASEEAKNEKEDKDIFP</sequence>
<keyword evidence="4 9" id="KW-0863">Zinc-finger</keyword>
<dbReference type="PANTHER" id="PTHR46539">
    <property type="entry name" value="E3 UBIQUITIN-PROTEIN LIGASE ATL42"/>
    <property type="match status" value="1"/>
</dbReference>
<dbReference type="Pfam" id="PF23106">
    <property type="entry name" value="EGF_Teneurin"/>
    <property type="match status" value="1"/>
</dbReference>
<name>A0AAU9KLQ2_9CILI</name>
<keyword evidence="3" id="KW-0479">Metal-binding</keyword>
<proteinExistence type="predicted"/>
<accession>A0AAU9KLQ2</accession>
<evidence type="ECO:0000256" key="5">
    <source>
        <dbReference type="ARBA" id="ARBA00022833"/>
    </source>
</evidence>
<evidence type="ECO:0000256" key="10">
    <source>
        <dbReference type="SAM" id="MobiDB-lite"/>
    </source>
</evidence>
<dbReference type="GO" id="GO:0016020">
    <property type="term" value="C:membrane"/>
    <property type="evidence" value="ECO:0007669"/>
    <property type="project" value="UniProtKB-SubCell"/>
</dbReference>
<dbReference type="FunFam" id="2.10.25.10:FF:000001">
    <property type="entry name" value="Tenascin C"/>
    <property type="match status" value="1"/>
</dbReference>
<evidence type="ECO:0000256" key="1">
    <source>
        <dbReference type="ARBA" id="ARBA00004370"/>
    </source>
</evidence>
<dbReference type="Gene3D" id="2.60.120.260">
    <property type="entry name" value="Galactose-binding domain-like"/>
    <property type="match status" value="1"/>
</dbReference>
<dbReference type="PANTHER" id="PTHR46539:SF1">
    <property type="entry name" value="E3 UBIQUITIN-PROTEIN LIGASE ATL42"/>
    <property type="match status" value="1"/>
</dbReference>
<evidence type="ECO:0000256" key="11">
    <source>
        <dbReference type="SAM" id="Phobius"/>
    </source>
</evidence>
<dbReference type="SUPFAM" id="SSF57850">
    <property type="entry name" value="RING/U-box"/>
    <property type="match status" value="1"/>
</dbReference>